<protein>
    <submittedName>
        <fullName evidence="2">Uncharacterized protein</fullName>
    </submittedName>
</protein>
<accession>A0ABR2GXK0</accession>
<keyword evidence="3" id="KW-1185">Reference proteome</keyword>
<feature type="coiled-coil region" evidence="1">
    <location>
        <begin position="101"/>
        <end position="153"/>
    </location>
</feature>
<keyword evidence="1" id="KW-0175">Coiled coil</keyword>
<dbReference type="EMBL" id="JAPFFF010000054">
    <property type="protein sequence ID" value="KAK8838673.1"/>
    <property type="molecule type" value="Genomic_DNA"/>
</dbReference>
<gene>
    <name evidence="2" type="ORF">M9Y10_032710</name>
</gene>
<sequence>MGNRTAYASVNQFKQQRQILSHQIDDFLKIYSEKPPTPRSKLIEVAQMLSECNLPLTNYIFMQEANLAENERYFISKDQLSNLLSLSPSVAVTVVSQKKKYRNVSVQFDNLTEEIEKEKAKNQKQLQMMIESLQAIRDDIQKIAEKYQKHKEKQMKIQYLLQQTKEYEFTILSD</sequence>
<evidence type="ECO:0000313" key="2">
    <source>
        <dbReference type="EMBL" id="KAK8838673.1"/>
    </source>
</evidence>
<dbReference type="Proteomes" id="UP001470230">
    <property type="component" value="Unassembled WGS sequence"/>
</dbReference>
<evidence type="ECO:0000256" key="1">
    <source>
        <dbReference type="SAM" id="Coils"/>
    </source>
</evidence>
<reference evidence="2 3" key="1">
    <citation type="submission" date="2024-04" db="EMBL/GenBank/DDBJ databases">
        <title>Tritrichomonas musculus Genome.</title>
        <authorList>
            <person name="Alves-Ferreira E."/>
            <person name="Grigg M."/>
            <person name="Lorenzi H."/>
            <person name="Galac M."/>
        </authorList>
    </citation>
    <scope>NUCLEOTIDE SEQUENCE [LARGE SCALE GENOMIC DNA]</scope>
    <source>
        <strain evidence="2 3">EAF2021</strain>
    </source>
</reference>
<proteinExistence type="predicted"/>
<name>A0ABR2GXK0_9EUKA</name>
<evidence type="ECO:0000313" key="3">
    <source>
        <dbReference type="Proteomes" id="UP001470230"/>
    </source>
</evidence>
<comment type="caution">
    <text evidence="2">The sequence shown here is derived from an EMBL/GenBank/DDBJ whole genome shotgun (WGS) entry which is preliminary data.</text>
</comment>
<organism evidence="2 3">
    <name type="scientific">Tritrichomonas musculus</name>
    <dbReference type="NCBI Taxonomy" id="1915356"/>
    <lineage>
        <taxon>Eukaryota</taxon>
        <taxon>Metamonada</taxon>
        <taxon>Parabasalia</taxon>
        <taxon>Tritrichomonadida</taxon>
        <taxon>Tritrichomonadidae</taxon>
        <taxon>Tritrichomonas</taxon>
    </lineage>
</organism>